<accession>A0A1S8AYP4</accession>
<protein>
    <submittedName>
        <fullName evidence="2">Uncharacterized protein</fullName>
    </submittedName>
</protein>
<dbReference type="OrthoDB" id="313482at2157"/>
<sequence length="147" mass="15617">MPPTDAVRDRLRMFGRVGLDAITYAITVAALTGIGALIIGIATGGGIVRAKSLLFVAGWLLLAYATVRLWPTSPDDVGPPSNRGVTGSIPAAHDSTRFQSFVRTLPPLRWIQLPPSEKRLTPPGKLLLGSLLVLLLSFLMETAFGVG</sequence>
<dbReference type="AlphaFoldDB" id="A0A1S8AYP4"/>
<feature type="transmembrane region" description="Helical" evidence="1">
    <location>
        <begin position="21"/>
        <end position="41"/>
    </location>
</feature>
<dbReference type="InterPro" id="IPR055977">
    <property type="entry name" value="DUF7555"/>
</dbReference>
<dbReference type="EMBL" id="LWLN01000001">
    <property type="protein sequence ID" value="OLZ41671.1"/>
    <property type="molecule type" value="Genomic_DNA"/>
</dbReference>
<dbReference type="STRING" id="301967.A6E15_12050"/>
<dbReference type="Pfam" id="PF24432">
    <property type="entry name" value="DUF7555"/>
    <property type="match status" value="1"/>
</dbReference>
<reference evidence="3" key="1">
    <citation type="submission" date="2016-04" db="EMBL/GenBank/DDBJ databases">
        <authorList>
            <person name="Chen S.-C."/>
            <person name="Lai M.-C."/>
        </authorList>
    </citation>
    <scope>NUCLEOTIDE SEQUENCE [LARGE SCALE GENOMIC DNA]</scope>
    <source>
        <strain evidence="3">AB14</strain>
    </source>
</reference>
<proteinExistence type="predicted"/>
<dbReference type="RefSeq" id="WP_076146578.1">
    <property type="nucleotide sequence ID" value="NZ_LWLN01000001.1"/>
</dbReference>
<dbReference type="Proteomes" id="UP000189370">
    <property type="component" value="Unassembled WGS sequence"/>
</dbReference>
<evidence type="ECO:0000313" key="2">
    <source>
        <dbReference type="EMBL" id="OLZ41671.1"/>
    </source>
</evidence>
<evidence type="ECO:0000256" key="1">
    <source>
        <dbReference type="SAM" id="Phobius"/>
    </source>
</evidence>
<keyword evidence="3" id="KW-1185">Reference proteome</keyword>
<feature type="transmembrane region" description="Helical" evidence="1">
    <location>
        <begin position="126"/>
        <end position="146"/>
    </location>
</feature>
<keyword evidence="1" id="KW-0812">Transmembrane</keyword>
<comment type="caution">
    <text evidence="2">The sequence shown here is derived from an EMBL/GenBank/DDBJ whole genome shotgun (WGS) entry which is preliminary data.</text>
</comment>
<gene>
    <name evidence="2" type="ORF">A6E15_12050</name>
</gene>
<keyword evidence="1" id="KW-0472">Membrane</keyword>
<feature type="transmembrane region" description="Helical" evidence="1">
    <location>
        <begin position="53"/>
        <end position="71"/>
    </location>
</feature>
<organism evidence="2 3">
    <name type="scientific">Natrinema saccharevitans</name>
    <dbReference type="NCBI Taxonomy" id="301967"/>
    <lineage>
        <taxon>Archaea</taxon>
        <taxon>Methanobacteriati</taxon>
        <taxon>Methanobacteriota</taxon>
        <taxon>Stenosarchaea group</taxon>
        <taxon>Halobacteria</taxon>
        <taxon>Halobacteriales</taxon>
        <taxon>Natrialbaceae</taxon>
        <taxon>Natrinema</taxon>
    </lineage>
</organism>
<keyword evidence="1" id="KW-1133">Transmembrane helix</keyword>
<evidence type="ECO:0000313" key="3">
    <source>
        <dbReference type="Proteomes" id="UP000189370"/>
    </source>
</evidence>
<name>A0A1S8AYP4_9EURY</name>